<dbReference type="InterPro" id="IPR006860">
    <property type="entry name" value="FecR"/>
</dbReference>
<proteinExistence type="predicted"/>
<evidence type="ECO:0000313" key="3">
    <source>
        <dbReference type="EMBL" id="QEN07005.1"/>
    </source>
</evidence>
<dbReference type="PANTHER" id="PTHR38731">
    <property type="entry name" value="LIPL45-RELATED LIPOPROTEIN-RELATED"/>
    <property type="match status" value="1"/>
</dbReference>
<dbReference type="KEGG" id="ock:EXM22_03015"/>
<protein>
    <recommendedName>
        <fullName evidence="2">FecR protein domain-containing protein</fullName>
    </recommendedName>
</protein>
<evidence type="ECO:0000313" key="4">
    <source>
        <dbReference type="Proteomes" id="UP000324209"/>
    </source>
</evidence>
<feature type="region of interest" description="Disordered" evidence="1">
    <location>
        <begin position="193"/>
        <end position="214"/>
    </location>
</feature>
<sequence length="222" mass="23793">MKKICLFLILFMISIPVFSDVMISKTQGLVEVMKPGTTTWVKAEEGSTLSMNSRISTGFNSTATLLINDSSEVTVKALTRITVEEISGNGSSGDQNTRLFMGSGRINASVKKNEASIHDFRVRTPVSTAAVRGTEFDMSPGSLSVNEGVVRFTVGNFSFGVSRGQASRITMINGQPGLLSPSKEAMVRRRVRTNTGQTDGDDDGEDSGSQSGKTGYAVITLY</sequence>
<dbReference type="Gene3D" id="2.60.120.1440">
    <property type="match status" value="1"/>
</dbReference>
<evidence type="ECO:0000259" key="2">
    <source>
        <dbReference type="Pfam" id="PF04773"/>
    </source>
</evidence>
<dbReference type="OrthoDB" id="368636at2"/>
<reference evidence="3 4" key="1">
    <citation type="submission" date="2019-02" db="EMBL/GenBank/DDBJ databases">
        <title>Complete Genome Sequence and Methylome Analysis of free living Spirochaetas.</title>
        <authorList>
            <person name="Fomenkov A."/>
            <person name="Dubinina G."/>
            <person name="Leshcheva N."/>
            <person name="Mikheeva N."/>
            <person name="Grabovich M."/>
            <person name="Vincze T."/>
            <person name="Roberts R.J."/>
        </authorList>
    </citation>
    <scope>NUCLEOTIDE SEQUENCE [LARGE SCALE GENOMIC DNA]</scope>
    <source>
        <strain evidence="3 4">K2</strain>
    </source>
</reference>
<dbReference type="Proteomes" id="UP000324209">
    <property type="component" value="Chromosome"/>
</dbReference>
<dbReference type="AlphaFoldDB" id="A0A5C1QG12"/>
<keyword evidence="4" id="KW-1185">Reference proteome</keyword>
<name>A0A5C1QG12_9SPIO</name>
<accession>A0A5C1QG12</accession>
<dbReference type="Pfam" id="PF04773">
    <property type="entry name" value="FecR"/>
    <property type="match status" value="1"/>
</dbReference>
<feature type="domain" description="FecR protein" evidence="2">
    <location>
        <begin position="54"/>
        <end position="150"/>
    </location>
</feature>
<evidence type="ECO:0000256" key="1">
    <source>
        <dbReference type="SAM" id="MobiDB-lite"/>
    </source>
</evidence>
<gene>
    <name evidence="3" type="ORF">EXM22_03015</name>
</gene>
<dbReference type="RefSeq" id="WP_149485087.1">
    <property type="nucleotide sequence ID" value="NZ_CP036150.1"/>
</dbReference>
<dbReference type="EMBL" id="CP036150">
    <property type="protein sequence ID" value="QEN07005.1"/>
    <property type="molecule type" value="Genomic_DNA"/>
</dbReference>
<organism evidence="3 4">
    <name type="scientific">Oceanispirochaeta crateris</name>
    <dbReference type="NCBI Taxonomy" id="2518645"/>
    <lineage>
        <taxon>Bacteria</taxon>
        <taxon>Pseudomonadati</taxon>
        <taxon>Spirochaetota</taxon>
        <taxon>Spirochaetia</taxon>
        <taxon>Spirochaetales</taxon>
        <taxon>Spirochaetaceae</taxon>
        <taxon>Oceanispirochaeta</taxon>
    </lineage>
</organism>